<reference evidence="4 5" key="1">
    <citation type="submission" date="2024-03" db="EMBL/GenBank/DDBJ databases">
        <title>The Acrasis kona genome and developmental transcriptomes reveal deep origins of eukaryotic multicellular pathways.</title>
        <authorList>
            <person name="Sheikh S."/>
            <person name="Fu C.-J."/>
            <person name="Brown M.W."/>
            <person name="Baldauf S.L."/>
        </authorList>
    </citation>
    <scope>NUCLEOTIDE SEQUENCE [LARGE SCALE GENOMIC DNA]</scope>
    <source>
        <strain evidence="4 5">ATCC MYA-3509</strain>
    </source>
</reference>
<dbReference type="PANTHER" id="PTHR20883">
    <property type="entry name" value="PHYTANOYL-COA DIOXYGENASE DOMAIN CONTAINING 1"/>
    <property type="match status" value="1"/>
</dbReference>
<proteinExistence type="inferred from homology"/>
<comment type="caution">
    <text evidence="4">The sequence shown here is derived from an EMBL/GenBank/DDBJ whole genome shotgun (WGS) entry which is preliminary data.</text>
</comment>
<sequence>MLSPSQIEEYEQNSFLLLPGFFDDDMVNKIQQWSMELPLQEGVEVGFEKGAVTRCENFIHRHSGFEEVAGNQSRLAHICGELFGEDHAAYLVKEKLNYKPPGGAGFMPHLDHPSLAFYLPSQLDNFITVMVAIDDMTTANGCLRVHQGKWNSSNVVDCIPPDGDPEVGGRAGCISDVGLCHLKEFDDVVCKAGDIFCFNGYVPHRSSSNSTSKCRRAVFFTYNPHSHGDHRTQYYQQLNDIRNNWKEKLRAQMLADRENEARAFASIPFTRKIVETYVPPPYISDSSEDEDETEFAPLF</sequence>
<evidence type="ECO:0000313" key="5">
    <source>
        <dbReference type="Proteomes" id="UP001431209"/>
    </source>
</evidence>
<dbReference type="PROSITE" id="PS51471">
    <property type="entry name" value="FE2OG_OXY"/>
    <property type="match status" value="1"/>
</dbReference>
<keyword evidence="2" id="KW-0479">Metal-binding</keyword>
<gene>
    <name evidence="4" type="ORF">AKO1_008353</name>
</gene>
<evidence type="ECO:0000256" key="1">
    <source>
        <dbReference type="ARBA" id="ARBA00001962"/>
    </source>
</evidence>
<dbReference type="GO" id="GO:0046872">
    <property type="term" value="F:metal ion binding"/>
    <property type="evidence" value="ECO:0007669"/>
    <property type="project" value="UniProtKB-KW"/>
</dbReference>
<dbReference type="Pfam" id="PF05721">
    <property type="entry name" value="PhyH"/>
    <property type="match status" value="1"/>
</dbReference>
<dbReference type="SUPFAM" id="SSF51197">
    <property type="entry name" value="Clavaminate synthase-like"/>
    <property type="match status" value="1"/>
</dbReference>
<name>A0AAW2YNG0_9EUKA</name>
<evidence type="ECO:0000256" key="2">
    <source>
        <dbReference type="RuleBase" id="RU003682"/>
    </source>
</evidence>
<accession>A0AAW2YNG0</accession>
<dbReference type="Gene3D" id="2.60.120.620">
    <property type="entry name" value="q2cbj1_9rhob like domain"/>
    <property type="match status" value="1"/>
</dbReference>
<organism evidence="4 5">
    <name type="scientific">Acrasis kona</name>
    <dbReference type="NCBI Taxonomy" id="1008807"/>
    <lineage>
        <taxon>Eukaryota</taxon>
        <taxon>Discoba</taxon>
        <taxon>Heterolobosea</taxon>
        <taxon>Tetramitia</taxon>
        <taxon>Eutetramitia</taxon>
        <taxon>Acrasidae</taxon>
        <taxon>Acrasis</taxon>
    </lineage>
</organism>
<comment type="similarity">
    <text evidence="2">Belongs to the iron/ascorbate-dependent oxidoreductase family.</text>
</comment>
<dbReference type="InterPro" id="IPR005123">
    <property type="entry name" value="Oxoglu/Fe-dep_dioxygenase_dom"/>
</dbReference>
<protein>
    <submittedName>
        <fullName evidence="4">Ectoine dioxygenase</fullName>
    </submittedName>
</protein>
<keyword evidence="2" id="KW-0408">Iron</keyword>
<evidence type="ECO:0000313" key="4">
    <source>
        <dbReference type="EMBL" id="KAL0478760.1"/>
    </source>
</evidence>
<evidence type="ECO:0000259" key="3">
    <source>
        <dbReference type="PROSITE" id="PS51471"/>
    </source>
</evidence>
<dbReference type="AlphaFoldDB" id="A0AAW2YNG0"/>
<dbReference type="EMBL" id="JAOPGA020000467">
    <property type="protein sequence ID" value="KAL0478760.1"/>
    <property type="molecule type" value="Genomic_DNA"/>
</dbReference>
<dbReference type="GO" id="GO:0051213">
    <property type="term" value="F:dioxygenase activity"/>
    <property type="evidence" value="ECO:0007669"/>
    <property type="project" value="UniProtKB-KW"/>
</dbReference>
<keyword evidence="4" id="KW-0223">Dioxygenase</keyword>
<dbReference type="InterPro" id="IPR008775">
    <property type="entry name" value="Phytyl_CoA_dOase-like"/>
</dbReference>
<dbReference type="PANTHER" id="PTHR20883:SF48">
    <property type="entry name" value="ECTOINE DIOXYGENASE"/>
    <property type="match status" value="1"/>
</dbReference>
<keyword evidence="5" id="KW-1185">Reference proteome</keyword>
<comment type="cofactor">
    <cofactor evidence="1">
        <name>Fe cation</name>
        <dbReference type="ChEBI" id="CHEBI:24875"/>
    </cofactor>
</comment>
<keyword evidence="2" id="KW-0560">Oxidoreductase</keyword>
<feature type="domain" description="Fe2OG dioxygenase" evidence="3">
    <location>
        <begin position="86"/>
        <end position="224"/>
    </location>
</feature>
<dbReference type="Proteomes" id="UP001431209">
    <property type="component" value="Unassembled WGS sequence"/>
</dbReference>